<evidence type="ECO:0000313" key="2">
    <source>
        <dbReference type="EMBL" id="MBP2237385.1"/>
    </source>
</evidence>
<dbReference type="EMBL" id="JAGILA010000005">
    <property type="protein sequence ID" value="MBP2237385.1"/>
    <property type="molecule type" value="Genomic_DNA"/>
</dbReference>
<keyword evidence="1" id="KW-0472">Membrane</keyword>
<keyword evidence="1" id="KW-1133">Transmembrane helix</keyword>
<comment type="caution">
    <text evidence="2">The sequence shown here is derived from an EMBL/GenBank/DDBJ whole genome shotgun (WGS) entry which is preliminary data.</text>
</comment>
<evidence type="ECO:0000256" key="1">
    <source>
        <dbReference type="SAM" id="Phobius"/>
    </source>
</evidence>
<accession>A0ABS4R3A6</accession>
<sequence>MEQPPVRRDGLQIDEHRGFQEKFWKAERIAWVCFGVIILLALLGVTGSGGLRARMKLAFDEGFVEVPRFSRWEASDSLTALLPPGTAGHSLSVGSDFFRTFQVEDIDPPPRSSEGSSGAIVYHFQADAGQPLALTMHLRSQNPGIVKYQVSVNGGPAQTARTIVWP</sequence>
<evidence type="ECO:0008006" key="4">
    <source>
        <dbReference type="Google" id="ProtNLM"/>
    </source>
</evidence>
<dbReference type="RefSeq" id="WP_209603425.1">
    <property type="nucleotide sequence ID" value="NZ_JAGILA010000005.1"/>
</dbReference>
<keyword evidence="1" id="KW-0812">Transmembrane</keyword>
<proteinExistence type="predicted"/>
<reference evidence="2 3" key="1">
    <citation type="submission" date="2021-03" db="EMBL/GenBank/DDBJ databases">
        <title>Genomic Encyclopedia of Type Strains, Phase IV (KMG-IV): sequencing the most valuable type-strain genomes for metagenomic binning, comparative biology and taxonomic classification.</title>
        <authorList>
            <person name="Goeker M."/>
        </authorList>
    </citation>
    <scope>NUCLEOTIDE SEQUENCE [LARGE SCALE GENOMIC DNA]</scope>
    <source>
        <strain evidence="2 3">DSM 13372</strain>
    </source>
</reference>
<feature type="transmembrane region" description="Helical" evidence="1">
    <location>
        <begin position="29"/>
        <end position="51"/>
    </location>
</feature>
<name>A0ABS4R3A6_9HYPH</name>
<organism evidence="2 3">
    <name type="scientific">Sinorhizobium kostiense</name>
    <dbReference type="NCBI Taxonomy" id="76747"/>
    <lineage>
        <taxon>Bacteria</taxon>
        <taxon>Pseudomonadati</taxon>
        <taxon>Pseudomonadota</taxon>
        <taxon>Alphaproteobacteria</taxon>
        <taxon>Hyphomicrobiales</taxon>
        <taxon>Rhizobiaceae</taxon>
        <taxon>Sinorhizobium/Ensifer group</taxon>
        <taxon>Sinorhizobium</taxon>
    </lineage>
</organism>
<evidence type="ECO:0000313" key="3">
    <source>
        <dbReference type="Proteomes" id="UP000730739"/>
    </source>
</evidence>
<dbReference type="Proteomes" id="UP000730739">
    <property type="component" value="Unassembled WGS sequence"/>
</dbReference>
<protein>
    <recommendedName>
        <fullName evidence="4">Transmembrane protein</fullName>
    </recommendedName>
</protein>
<gene>
    <name evidence="2" type="ORF">J2Z31_003903</name>
</gene>
<keyword evidence="3" id="KW-1185">Reference proteome</keyword>